<evidence type="ECO:0000256" key="4">
    <source>
        <dbReference type="ARBA" id="ARBA00022741"/>
    </source>
</evidence>
<keyword evidence="2 7" id="KW-0808">Transferase</keyword>
<dbReference type="InterPro" id="IPR027484">
    <property type="entry name" value="PInositol-4-P-5-kinase_N"/>
</dbReference>
<dbReference type="Proteomes" id="UP000593577">
    <property type="component" value="Unassembled WGS sequence"/>
</dbReference>
<feature type="non-terminal residue" evidence="10">
    <location>
        <position position="420"/>
    </location>
</feature>
<dbReference type="InterPro" id="IPR027483">
    <property type="entry name" value="PInositol-4-P-4/5-kinase_C_sf"/>
</dbReference>
<dbReference type="GO" id="GO:0016308">
    <property type="term" value="F:1-phosphatidylinositol-4-phosphate 5-kinase activity"/>
    <property type="evidence" value="ECO:0007669"/>
    <property type="project" value="UniProtKB-EC"/>
</dbReference>
<keyword evidence="11" id="KW-1185">Reference proteome</keyword>
<dbReference type="GO" id="GO:0005886">
    <property type="term" value="C:plasma membrane"/>
    <property type="evidence" value="ECO:0007669"/>
    <property type="project" value="TreeGrafter"/>
</dbReference>
<reference evidence="10 11" key="1">
    <citation type="journal article" date="2019" name="Genome Biol. Evol.">
        <title>Insights into the evolution of the New World diploid cottons (Gossypium, subgenus Houzingenia) based on genome sequencing.</title>
        <authorList>
            <person name="Grover C.E."/>
            <person name="Arick M.A. 2nd"/>
            <person name="Thrash A."/>
            <person name="Conover J.L."/>
            <person name="Sanders W.S."/>
            <person name="Peterson D.G."/>
            <person name="Frelichowski J.E."/>
            <person name="Scheffler J.A."/>
            <person name="Scheffler B.E."/>
            <person name="Wendel J.F."/>
        </authorList>
    </citation>
    <scope>NUCLEOTIDE SEQUENCE [LARGE SCALE GENOMIC DNA]</scope>
    <source>
        <strain evidence="10">185</strain>
        <tissue evidence="10">Leaf</tissue>
    </source>
</reference>
<keyword evidence="6 7" id="KW-0067">ATP-binding</keyword>
<name>A0A7J8YBL5_GOSAI</name>
<evidence type="ECO:0000256" key="2">
    <source>
        <dbReference type="ARBA" id="ARBA00022679"/>
    </source>
</evidence>
<dbReference type="SMART" id="SM00330">
    <property type="entry name" value="PIPKc"/>
    <property type="match status" value="1"/>
</dbReference>
<dbReference type="PROSITE" id="PS51455">
    <property type="entry name" value="PIPK"/>
    <property type="match status" value="1"/>
</dbReference>
<feature type="domain" description="PIPK" evidence="9">
    <location>
        <begin position="26"/>
        <end position="416"/>
    </location>
</feature>
<evidence type="ECO:0000256" key="5">
    <source>
        <dbReference type="ARBA" id="ARBA00022777"/>
    </source>
</evidence>
<dbReference type="InterPro" id="IPR023610">
    <property type="entry name" value="PInositol-4/5-P-5/4-kinase"/>
</dbReference>
<sequence>LHLEDSVARGSSLQLKKPPTRRQGQTISRGHKNFELMLNLQLGIRHSVGRPGPALSLDLKTSAFDPREKFWTRFPPEGSKHTPPHPSSEFKWKDYCPLVFRTLRKLFDIDAADYMLSICGDDALRELSSPGKSGSFFYLTNDDKYMIKTMKKAEVKVLIRMLPAYYNHVRSFKDTLVTKFFGLHCVKLTGSTQKKVRFVVMGNLFCTDTAIHRRFDLKGSFQGRTTAKPEAEIDSTTTLKDLDLNYIFRLQKLWFKEFCSQVDRDCDFLENERIMDYSLLIGLHFREVSTPHTSGVSSPTGNGDCENGEAPRLSEDSNDQLVINSTRQSPVSLGINMAARAEKTVRKNDCQVVGEPTGVMYDVILFFGIIDILQDYDISKKLEHAYKSMQYDPTSISAVDPKLYSKRFRDFIFKVFIEDT</sequence>
<evidence type="ECO:0000256" key="8">
    <source>
        <dbReference type="SAM" id="MobiDB-lite"/>
    </source>
</evidence>
<dbReference type="GO" id="GO:0046854">
    <property type="term" value="P:phosphatidylinositol phosphate biosynthetic process"/>
    <property type="evidence" value="ECO:0007669"/>
    <property type="project" value="TreeGrafter"/>
</dbReference>
<evidence type="ECO:0000256" key="3">
    <source>
        <dbReference type="ARBA" id="ARBA00022737"/>
    </source>
</evidence>
<comment type="caution">
    <text evidence="10">The sequence shown here is derived from an EMBL/GenBank/DDBJ whole genome shotgun (WGS) entry which is preliminary data.</text>
</comment>
<keyword evidence="5 7" id="KW-0418">Kinase</keyword>
<evidence type="ECO:0000313" key="10">
    <source>
        <dbReference type="EMBL" id="MBA0696802.1"/>
    </source>
</evidence>
<dbReference type="Gene3D" id="3.30.810.10">
    <property type="entry name" value="2-Layer Sandwich"/>
    <property type="match status" value="1"/>
</dbReference>
<evidence type="ECO:0000256" key="1">
    <source>
        <dbReference type="ARBA" id="ARBA00012172"/>
    </source>
</evidence>
<evidence type="ECO:0000259" key="9">
    <source>
        <dbReference type="PROSITE" id="PS51455"/>
    </source>
</evidence>
<accession>A0A7J8YBL5</accession>
<dbReference type="InterPro" id="IPR002498">
    <property type="entry name" value="PInositol-4-P-4/5-kinase_core"/>
</dbReference>
<dbReference type="PANTHER" id="PTHR23086:SF113">
    <property type="entry name" value="PHOSPHATIDYLINOSITOL 4-PHOSPHATE 5-KINASE 6"/>
    <property type="match status" value="1"/>
</dbReference>
<evidence type="ECO:0000256" key="7">
    <source>
        <dbReference type="PROSITE-ProRule" id="PRU00781"/>
    </source>
</evidence>
<dbReference type="Pfam" id="PF01504">
    <property type="entry name" value="PIP5K"/>
    <property type="match status" value="1"/>
</dbReference>
<feature type="region of interest" description="Disordered" evidence="8">
    <location>
        <begin position="1"/>
        <end position="28"/>
    </location>
</feature>
<dbReference type="Gene3D" id="3.30.800.10">
    <property type="entry name" value="Phosphatidylinositol Phosphate Kinase II Beta"/>
    <property type="match status" value="1"/>
</dbReference>
<protein>
    <recommendedName>
        <fullName evidence="1">1-phosphatidylinositol-4-phosphate 5-kinase</fullName>
        <ecNumber evidence="1">2.7.1.68</ecNumber>
    </recommendedName>
</protein>
<evidence type="ECO:0000313" key="11">
    <source>
        <dbReference type="Proteomes" id="UP000593577"/>
    </source>
</evidence>
<organism evidence="10 11">
    <name type="scientific">Gossypium aridum</name>
    <name type="common">American cotton</name>
    <name type="synonym">Erioxylum aridum</name>
    <dbReference type="NCBI Taxonomy" id="34290"/>
    <lineage>
        <taxon>Eukaryota</taxon>
        <taxon>Viridiplantae</taxon>
        <taxon>Streptophyta</taxon>
        <taxon>Embryophyta</taxon>
        <taxon>Tracheophyta</taxon>
        <taxon>Spermatophyta</taxon>
        <taxon>Magnoliopsida</taxon>
        <taxon>eudicotyledons</taxon>
        <taxon>Gunneridae</taxon>
        <taxon>Pentapetalae</taxon>
        <taxon>rosids</taxon>
        <taxon>malvids</taxon>
        <taxon>Malvales</taxon>
        <taxon>Malvaceae</taxon>
        <taxon>Malvoideae</taxon>
        <taxon>Gossypium</taxon>
    </lineage>
</organism>
<gene>
    <name evidence="10" type="ORF">Goari_003327</name>
</gene>
<keyword evidence="3" id="KW-0677">Repeat</keyword>
<evidence type="ECO:0000256" key="6">
    <source>
        <dbReference type="ARBA" id="ARBA00022840"/>
    </source>
</evidence>
<feature type="region of interest" description="Disordered" evidence="8">
    <location>
        <begin position="292"/>
        <end position="315"/>
    </location>
</feature>
<proteinExistence type="predicted"/>
<dbReference type="GO" id="GO:0005524">
    <property type="term" value="F:ATP binding"/>
    <property type="evidence" value="ECO:0007669"/>
    <property type="project" value="UniProtKB-UniRule"/>
</dbReference>
<dbReference type="PANTHER" id="PTHR23086">
    <property type="entry name" value="PHOSPHATIDYLINOSITOL-4-PHOSPHATE 5-KINASE"/>
    <property type="match status" value="1"/>
</dbReference>
<dbReference type="AlphaFoldDB" id="A0A7J8YBL5"/>
<dbReference type="CDD" id="cd17302">
    <property type="entry name" value="PIPKc_AtPIP5K_like"/>
    <property type="match status" value="1"/>
</dbReference>
<feature type="compositionally biased region" description="Polar residues" evidence="8">
    <location>
        <begin position="292"/>
        <end position="301"/>
    </location>
</feature>
<dbReference type="SUPFAM" id="SSF56104">
    <property type="entry name" value="SAICAR synthase-like"/>
    <property type="match status" value="1"/>
</dbReference>
<keyword evidence="4 7" id="KW-0547">Nucleotide-binding</keyword>
<dbReference type="EMBL" id="JABFAA010000011">
    <property type="protein sequence ID" value="MBA0696802.1"/>
    <property type="molecule type" value="Genomic_DNA"/>
</dbReference>
<dbReference type="EC" id="2.7.1.68" evidence="1"/>
<dbReference type="FunFam" id="3.30.800.10:FF:000003">
    <property type="entry name" value="Phosphatidylinositol 4-phosphate 5-kinase"/>
    <property type="match status" value="1"/>
</dbReference>